<proteinExistence type="predicted"/>
<gene>
    <name evidence="1" type="primary">AVEN_178146_1</name>
    <name evidence="1" type="ORF">TNCT_516551</name>
</gene>
<reference evidence="1" key="1">
    <citation type="submission" date="2020-07" db="EMBL/GenBank/DDBJ databases">
        <title>Multicomponent nature underlies the extraordinary mechanical properties of spider dragline silk.</title>
        <authorList>
            <person name="Kono N."/>
            <person name="Nakamura H."/>
            <person name="Mori M."/>
            <person name="Yoshida Y."/>
            <person name="Ohtoshi R."/>
            <person name="Malay A.D."/>
            <person name="Moran D.A.P."/>
            <person name="Tomita M."/>
            <person name="Numata K."/>
            <person name="Arakawa K."/>
        </authorList>
    </citation>
    <scope>NUCLEOTIDE SEQUENCE</scope>
</reference>
<accession>A0A8X6I6G8</accession>
<dbReference type="OrthoDB" id="6416425at2759"/>
<keyword evidence="2" id="KW-1185">Reference proteome</keyword>
<comment type="caution">
    <text evidence="1">The sequence shown here is derived from an EMBL/GenBank/DDBJ whole genome shotgun (WGS) entry which is preliminary data.</text>
</comment>
<evidence type="ECO:0000313" key="2">
    <source>
        <dbReference type="Proteomes" id="UP000887116"/>
    </source>
</evidence>
<dbReference type="EMBL" id="BMAO01021081">
    <property type="protein sequence ID" value="GFQ71685.1"/>
    <property type="molecule type" value="Genomic_DNA"/>
</dbReference>
<protein>
    <submittedName>
        <fullName evidence="1">Uncharacterized protein</fullName>
    </submittedName>
</protein>
<evidence type="ECO:0000313" key="1">
    <source>
        <dbReference type="EMBL" id="GFQ71685.1"/>
    </source>
</evidence>
<dbReference type="Proteomes" id="UP000887116">
    <property type="component" value="Unassembled WGS sequence"/>
</dbReference>
<sequence>MTDLCNLDMYGGNPFLVPDAQSRDTTLDASQVLAAALEQMDDIIAATNHEIEIQSLEKNSVNRPSNISTELYQTNTFFPINVLETHGTDGSFTINHILNNLKDCIVANDGNDNFVSNQELSISSAKIVYNWLQKLLENKASDTQVGFFFTLI</sequence>
<organism evidence="1 2">
    <name type="scientific">Trichonephila clavata</name>
    <name type="common">Joro spider</name>
    <name type="synonym">Nephila clavata</name>
    <dbReference type="NCBI Taxonomy" id="2740835"/>
    <lineage>
        <taxon>Eukaryota</taxon>
        <taxon>Metazoa</taxon>
        <taxon>Ecdysozoa</taxon>
        <taxon>Arthropoda</taxon>
        <taxon>Chelicerata</taxon>
        <taxon>Arachnida</taxon>
        <taxon>Araneae</taxon>
        <taxon>Araneomorphae</taxon>
        <taxon>Entelegynae</taxon>
        <taxon>Araneoidea</taxon>
        <taxon>Nephilidae</taxon>
        <taxon>Trichonephila</taxon>
    </lineage>
</organism>
<dbReference type="AlphaFoldDB" id="A0A8X6I6G8"/>
<name>A0A8X6I6G8_TRICU</name>